<reference evidence="1 2" key="1">
    <citation type="submission" date="2015-11" db="EMBL/GenBank/DDBJ databases">
        <authorList>
            <person name="Lee I.Y."/>
            <person name="Jacobs-Sera D."/>
            <person name="Guerrero C.A."/>
            <person name="Bowman C.A."/>
            <person name="Russell D.A."/>
            <person name="Pope W.H."/>
            <person name="Hatfull G.F."/>
        </authorList>
    </citation>
    <scope>NUCLEOTIDE SEQUENCE [LARGE SCALE GENOMIC DNA]</scope>
</reference>
<dbReference type="OrthoDB" id="9839at10239"/>
<dbReference type="Proteomes" id="UP000223736">
    <property type="component" value="Segment"/>
</dbReference>
<evidence type="ECO:0000313" key="1">
    <source>
        <dbReference type="EMBL" id="ALY08945.1"/>
    </source>
</evidence>
<gene>
    <name evidence="1" type="primary">34</name>
    <name evidence="1" type="ORF">GLENN_34</name>
</gene>
<organism evidence="1 2">
    <name type="scientific">Arthrobacter phage Glenn</name>
    <dbReference type="NCBI Taxonomy" id="1772297"/>
    <lineage>
        <taxon>Viruses</taxon>
        <taxon>Duplodnaviria</taxon>
        <taxon>Heunggongvirae</taxon>
        <taxon>Uroviricota</taxon>
        <taxon>Caudoviricetes</taxon>
        <taxon>Korravirus</taxon>
        <taxon>Korravirus glenn</taxon>
    </lineage>
</organism>
<sequence>MNRGRSFHVKLPVFRDEAYGRMILAVDPGDEHVGVAWLDRQEKGWAVVFVTEMTPEEFLSYIYPALVSGLFRYFVLESFSLYADKLKEQVGSEMLTSQMIGAAKMAVRLVNQHSHLNPNMDYEVQLHMQQPAAKAPAFAILERKKYTFTAKRLKVPGQHVMDAEVHGIKFVMDTLGEKMIRNPELWDEAPLDN</sequence>
<evidence type="ECO:0008006" key="3">
    <source>
        <dbReference type="Google" id="ProtNLM"/>
    </source>
</evidence>
<evidence type="ECO:0000313" key="2">
    <source>
        <dbReference type="Proteomes" id="UP000223736"/>
    </source>
</evidence>
<dbReference type="KEGG" id="vg:40078452"/>
<name>A0A0U4JKU0_9CAUD</name>
<accession>A0A0U4JKU0</accession>
<dbReference type="EMBL" id="KU160645">
    <property type="protein sequence ID" value="ALY08945.1"/>
    <property type="molecule type" value="Genomic_DNA"/>
</dbReference>
<keyword evidence="2" id="KW-1185">Reference proteome</keyword>
<dbReference type="GeneID" id="40078452"/>
<dbReference type="RefSeq" id="YP_009602590.1">
    <property type="nucleotide sequence ID" value="NC_041940.1"/>
</dbReference>
<proteinExistence type="predicted"/>
<protein>
    <recommendedName>
        <fullName evidence="3">RuvC-like resolvase</fullName>
    </recommendedName>
</protein>